<comment type="caution">
    <text evidence="4">The sequence shown here is derived from an EMBL/GenBank/DDBJ whole genome shotgun (WGS) entry which is preliminary data.</text>
</comment>
<dbReference type="PANTHER" id="PTHR12304">
    <property type="entry name" value="INOSINE-URIDINE PREFERRING NUCLEOSIDE HYDROLASE"/>
    <property type="match status" value="1"/>
</dbReference>
<dbReference type="Gene3D" id="3.90.245.10">
    <property type="entry name" value="Ribonucleoside hydrolase-like"/>
    <property type="match status" value="1"/>
</dbReference>
<evidence type="ECO:0000256" key="2">
    <source>
        <dbReference type="ARBA" id="ARBA00023295"/>
    </source>
</evidence>
<evidence type="ECO:0000313" key="5">
    <source>
        <dbReference type="Proteomes" id="UP001500213"/>
    </source>
</evidence>
<dbReference type="PROSITE" id="PS01247">
    <property type="entry name" value="IUNH"/>
    <property type="match status" value="1"/>
</dbReference>
<proteinExistence type="predicted"/>
<dbReference type="InterPro" id="IPR036452">
    <property type="entry name" value="Ribo_hydro-like"/>
</dbReference>
<dbReference type="InterPro" id="IPR015910">
    <property type="entry name" value="I/U_nuclsd_hydro_CS"/>
</dbReference>
<dbReference type="SUPFAM" id="SSF53590">
    <property type="entry name" value="Nucleoside hydrolase"/>
    <property type="match status" value="1"/>
</dbReference>
<evidence type="ECO:0000256" key="1">
    <source>
        <dbReference type="ARBA" id="ARBA00022801"/>
    </source>
</evidence>
<reference evidence="5" key="1">
    <citation type="journal article" date="2019" name="Int. J. Syst. Evol. Microbiol.">
        <title>The Global Catalogue of Microorganisms (GCM) 10K type strain sequencing project: providing services to taxonomists for standard genome sequencing and annotation.</title>
        <authorList>
            <consortium name="The Broad Institute Genomics Platform"/>
            <consortium name="The Broad Institute Genome Sequencing Center for Infectious Disease"/>
            <person name="Wu L."/>
            <person name="Ma J."/>
        </authorList>
    </citation>
    <scope>NUCLEOTIDE SEQUENCE [LARGE SCALE GENOMIC DNA]</scope>
    <source>
        <strain evidence="5">JCM 17593</strain>
    </source>
</reference>
<name>A0ABP8AR73_9MICO</name>
<evidence type="ECO:0000313" key="4">
    <source>
        <dbReference type="EMBL" id="GAA4188582.1"/>
    </source>
</evidence>
<feature type="domain" description="Inosine/uridine-preferring nucleoside hydrolase" evidence="3">
    <location>
        <begin position="33"/>
        <end position="331"/>
    </location>
</feature>
<sequence>MWGKLAHRVSSLLGVEPLLSPAVRESWCMPRKIILDCDPGHDDAVALLLAQAHPAIELLAVTAVAGNQSLPKVTHNALGIATLAGITAPIAAGADGPLQRSAEFAADIHGDSGLDGVVLPEASVALDARNAVDLIVELVMTHEPGEITLVPTGPLTNIALAVRREPRLVERVREVVLMGGAAHLGNLTPVAEFNIAFDPEAAAEVFEAGWRVTMAGLDVTHQALATPEVAERITAVGGPKAEFMTDLIAEYGRRYSDVQGFDSPPVHDPVAVAIVIDEELGGGHVELRRAPIAVETKGEHTTGMTVVDLRPWVQRDVPTAVALGLDADWFWGLVTDAVR</sequence>
<dbReference type="PANTHER" id="PTHR12304:SF4">
    <property type="entry name" value="URIDINE NUCLEOSIDASE"/>
    <property type="match status" value="1"/>
</dbReference>
<keyword evidence="2" id="KW-0326">Glycosidase</keyword>
<protein>
    <submittedName>
        <fullName evidence="4">Nucleoside hydrolase</fullName>
    </submittedName>
</protein>
<dbReference type="InterPro" id="IPR023186">
    <property type="entry name" value="IUNH"/>
</dbReference>
<accession>A0ABP8AR73</accession>
<gene>
    <name evidence="4" type="ORF">GCM10022288_15130</name>
</gene>
<dbReference type="EMBL" id="BAABBX010000012">
    <property type="protein sequence ID" value="GAA4188582.1"/>
    <property type="molecule type" value="Genomic_DNA"/>
</dbReference>
<keyword evidence="5" id="KW-1185">Reference proteome</keyword>
<dbReference type="CDD" id="cd02651">
    <property type="entry name" value="nuc_hydro_IU_UC_XIUA"/>
    <property type="match status" value="1"/>
</dbReference>
<dbReference type="GO" id="GO:0016787">
    <property type="term" value="F:hydrolase activity"/>
    <property type="evidence" value="ECO:0007669"/>
    <property type="project" value="UniProtKB-KW"/>
</dbReference>
<dbReference type="InterPro" id="IPR001910">
    <property type="entry name" value="Inosine/uridine_hydrolase_dom"/>
</dbReference>
<evidence type="ECO:0000259" key="3">
    <source>
        <dbReference type="Pfam" id="PF01156"/>
    </source>
</evidence>
<organism evidence="4 5">
    <name type="scientific">Gryllotalpicola kribbensis</name>
    <dbReference type="NCBI Taxonomy" id="993084"/>
    <lineage>
        <taxon>Bacteria</taxon>
        <taxon>Bacillati</taxon>
        <taxon>Actinomycetota</taxon>
        <taxon>Actinomycetes</taxon>
        <taxon>Micrococcales</taxon>
        <taxon>Microbacteriaceae</taxon>
        <taxon>Gryllotalpicola</taxon>
    </lineage>
</organism>
<dbReference type="Pfam" id="PF01156">
    <property type="entry name" value="IU_nuc_hydro"/>
    <property type="match status" value="1"/>
</dbReference>
<keyword evidence="1 4" id="KW-0378">Hydrolase</keyword>
<dbReference type="Proteomes" id="UP001500213">
    <property type="component" value="Unassembled WGS sequence"/>
</dbReference>